<gene>
    <name evidence="1" type="ORF">SBX64_16095</name>
</gene>
<dbReference type="EMBL" id="JAWRCP010000002">
    <property type="protein sequence ID" value="MDW6094061.1"/>
    <property type="molecule type" value="Genomic_DNA"/>
</dbReference>
<reference evidence="1 2" key="1">
    <citation type="submission" date="2023-11" db="EMBL/GenBank/DDBJ databases">
        <title>Plant-associative lifestyle of Vibrio porteresiae and its evolutionary dynamics.</title>
        <authorList>
            <person name="Rameshkumar N."/>
            <person name="Kirti K."/>
        </authorList>
    </citation>
    <scope>NUCLEOTIDE SEQUENCE [LARGE SCALE GENOMIC DNA]</scope>
    <source>
        <strain evidence="1 2">MSSRF7</strain>
    </source>
</reference>
<proteinExistence type="predicted"/>
<organism evidence="1 2">
    <name type="scientific">Vibrio rhizosphaerae</name>
    <dbReference type="NCBI Taxonomy" id="398736"/>
    <lineage>
        <taxon>Bacteria</taxon>
        <taxon>Pseudomonadati</taxon>
        <taxon>Pseudomonadota</taxon>
        <taxon>Gammaproteobacteria</taxon>
        <taxon>Vibrionales</taxon>
        <taxon>Vibrionaceae</taxon>
        <taxon>Vibrio</taxon>
    </lineage>
</organism>
<evidence type="ECO:0000313" key="1">
    <source>
        <dbReference type="EMBL" id="MDW6094061.1"/>
    </source>
</evidence>
<keyword evidence="2" id="KW-1185">Reference proteome</keyword>
<name>A0ABU4IXD5_9VIBR</name>
<evidence type="ECO:0000313" key="2">
    <source>
        <dbReference type="Proteomes" id="UP001279860"/>
    </source>
</evidence>
<dbReference type="Proteomes" id="UP001279860">
    <property type="component" value="Unassembled WGS sequence"/>
</dbReference>
<accession>A0ABU4IXD5</accession>
<comment type="caution">
    <text evidence="1">The sequence shown here is derived from an EMBL/GenBank/DDBJ whole genome shotgun (WGS) entry which is preliminary data.</text>
</comment>
<dbReference type="RefSeq" id="WP_318585414.1">
    <property type="nucleotide sequence ID" value="NZ_JAWRCP010000002.1"/>
</dbReference>
<sequence>MKDIKPAIAQKQKRPAFEQGVVDLVCELVIVTLLRSEYEGEDS</sequence>
<protein>
    <submittedName>
        <fullName evidence="1">Uncharacterized protein</fullName>
    </submittedName>
</protein>